<dbReference type="InterPro" id="IPR046335">
    <property type="entry name" value="LacI/GalR-like_sensor"/>
</dbReference>
<evidence type="ECO:0000256" key="1">
    <source>
        <dbReference type="ARBA" id="ARBA00023015"/>
    </source>
</evidence>
<name>A0ABX5ZC37_9MICO</name>
<feature type="region of interest" description="Disordered" evidence="4">
    <location>
        <begin position="324"/>
        <end position="348"/>
    </location>
</feature>
<evidence type="ECO:0000256" key="2">
    <source>
        <dbReference type="ARBA" id="ARBA00023125"/>
    </source>
</evidence>
<dbReference type="InterPro" id="IPR028082">
    <property type="entry name" value="Peripla_BP_I"/>
</dbReference>
<dbReference type="Gene3D" id="3.40.50.2300">
    <property type="match status" value="2"/>
</dbReference>
<feature type="compositionally biased region" description="Polar residues" evidence="4">
    <location>
        <begin position="332"/>
        <end position="341"/>
    </location>
</feature>
<dbReference type="InterPro" id="IPR010982">
    <property type="entry name" value="Lambda_DNA-bd_dom_sf"/>
</dbReference>
<gene>
    <name evidence="6" type="ORF">FV141_12780</name>
</gene>
<dbReference type="Pfam" id="PF00356">
    <property type="entry name" value="LacI"/>
    <property type="match status" value="1"/>
</dbReference>
<dbReference type="EMBL" id="CP043031">
    <property type="protein sequence ID" value="QEH94298.1"/>
    <property type="molecule type" value="Genomic_DNA"/>
</dbReference>
<dbReference type="PROSITE" id="PS50932">
    <property type="entry name" value="HTH_LACI_2"/>
    <property type="match status" value="1"/>
</dbReference>
<protein>
    <submittedName>
        <fullName evidence="6">LacI family transcriptional regulator</fullName>
    </submittedName>
</protein>
<keyword evidence="1" id="KW-0805">Transcription regulation</keyword>
<evidence type="ECO:0000259" key="5">
    <source>
        <dbReference type="PROSITE" id="PS50932"/>
    </source>
</evidence>
<dbReference type="PANTHER" id="PTHR30146:SF109">
    <property type="entry name" value="HTH-TYPE TRANSCRIPTIONAL REGULATOR GALS"/>
    <property type="match status" value="1"/>
</dbReference>
<evidence type="ECO:0000256" key="3">
    <source>
        <dbReference type="ARBA" id="ARBA00023163"/>
    </source>
</evidence>
<evidence type="ECO:0000256" key="4">
    <source>
        <dbReference type="SAM" id="MobiDB-lite"/>
    </source>
</evidence>
<dbReference type="Gene3D" id="1.10.260.40">
    <property type="entry name" value="lambda repressor-like DNA-binding domains"/>
    <property type="match status" value="1"/>
</dbReference>
<sequence>MPAPLEPRYTLKDVVDRARVAISTASLVFSGKRPVAEPTRERVLEAAADLDYGGPNPLASSLQQGRSGIIGVFAKGRLMNSFSDPFAVSILDGLAQHLGQNSAGILLMPAQGAGQDELVRRTAGIPLDAVVFPLGGYVSSALLEHLRHRRIPLVGTGYPEADDVLHLRMGERGAARAIAQHLYDLGHRDVALIQLPGAKPNAQGDVMNPEALDRTAGFLEVFPDALVITAGESSSEGGYEASERLFSDSHSVTAIAAQSDLMAVGAVRSIRAHGLSTPADISVAGSDGIDLPWLVGTLTTIDQRGQEKGRTIADMVTSALAGTRENREHSFTLVQGTSTDAPPQHAHA</sequence>
<dbReference type="SMART" id="SM00354">
    <property type="entry name" value="HTH_LACI"/>
    <property type="match status" value="1"/>
</dbReference>
<accession>A0ABX5ZC37</accession>
<dbReference type="SUPFAM" id="SSF53822">
    <property type="entry name" value="Periplasmic binding protein-like I"/>
    <property type="match status" value="1"/>
</dbReference>
<keyword evidence="2" id="KW-0238">DNA-binding</keyword>
<evidence type="ECO:0000313" key="7">
    <source>
        <dbReference type="Proteomes" id="UP000323565"/>
    </source>
</evidence>
<dbReference type="CDD" id="cd01392">
    <property type="entry name" value="HTH_LacI"/>
    <property type="match status" value="1"/>
</dbReference>
<keyword evidence="3" id="KW-0804">Transcription</keyword>
<dbReference type="InterPro" id="IPR000843">
    <property type="entry name" value="HTH_LacI"/>
</dbReference>
<dbReference type="PANTHER" id="PTHR30146">
    <property type="entry name" value="LACI-RELATED TRANSCRIPTIONAL REPRESSOR"/>
    <property type="match status" value="1"/>
</dbReference>
<evidence type="ECO:0000313" key="6">
    <source>
        <dbReference type="EMBL" id="QEH94298.1"/>
    </source>
</evidence>
<dbReference type="Proteomes" id="UP000323565">
    <property type="component" value="Chromosome"/>
</dbReference>
<organism evidence="6 7">
    <name type="scientific">Dermacoccus abyssi</name>
    <dbReference type="NCBI Taxonomy" id="322596"/>
    <lineage>
        <taxon>Bacteria</taxon>
        <taxon>Bacillati</taxon>
        <taxon>Actinomycetota</taxon>
        <taxon>Actinomycetes</taxon>
        <taxon>Micrococcales</taxon>
        <taxon>Dermacoccaceae</taxon>
        <taxon>Dermacoccus</taxon>
    </lineage>
</organism>
<feature type="domain" description="HTH lacI-type" evidence="5">
    <location>
        <begin position="9"/>
        <end position="64"/>
    </location>
</feature>
<keyword evidence="7" id="KW-1185">Reference proteome</keyword>
<proteinExistence type="predicted"/>
<reference evidence="6 7" key="1">
    <citation type="submission" date="2019-08" db="EMBL/GenBank/DDBJ databases">
        <title>Dermacoccus abyssi strain HZAU 226, whole genome Nanopore sequencing project.</title>
        <authorList>
            <person name="Guo A."/>
            <person name="Zhang X."/>
            <person name="Ruan Y."/>
            <person name="Liu W."/>
            <person name="Chen Q."/>
            <person name="Gu L."/>
        </authorList>
    </citation>
    <scope>NUCLEOTIDE SEQUENCE [LARGE SCALE GENOMIC DNA]</scope>
    <source>
        <strain evidence="6 7">HZAU 226</strain>
    </source>
</reference>
<dbReference type="SUPFAM" id="SSF47413">
    <property type="entry name" value="lambda repressor-like DNA-binding domains"/>
    <property type="match status" value="1"/>
</dbReference>
<dbReference type="Pfam" id="PF13377">
    <property type="entry name" value="Peripla_BP_3"/>
    <property type="match status" value="1"/>
</dbReference>